<evidence type="ECO:0000256" key="2">
    <source>
        <dbReference type="ARBA" id="ARBA00022723"/>
    </source>
</evidence>
<dbReference type="PANTHER" id="PTHR42934:SF2">
    <property type="entry name" value="GLYCOLATE OXIDASE SUBUNIT GLCD"/>
    <property type="match status" value="1"/>
</dbReference>
<protein>
    <submittedName>
        <fullName evidence="8">Oxidoreductase</fullName>
    </submittedName>
</protein>
<dbReference type="InterPro" id="IPR016166">
    <property type="entry name" value="FAD-bd_PCMH"/>
</dbReference>
<dbReference type="PROSITE" id="PS00198">
    <property type="entry name" value="4FE4S_FER_1"/>
    <property type="match status" value="2"/>
</dbReference>
<dbReference type="InterPro" id="IPR017896">
    <property type="entry name" value="4Fe4S_Fe-S-bd"/>
</dbReference>
<dbReference type="Gene3D" id="3.30.70.2740">
    <property type="match status" value="1"/>
</dbReference>
<dbReference type="PANTHER" id="PTHR42934">
    <property type="entry name" value="GLYCOLATE OXIDASE SUBUNIT GLCD"/>
    <property type="match status" value="1"/>
</dbReference>
<reference evidence="9" key="1">
    <citation type="submission" date="2016-06" db="EMBL/GenBank/DDBJ databases">
        <title>Draft genome sequence of Desulfoplanes formicivorans strain Pf12B.</title>
        <authorList>
            <person name="Watanabe M."/>
            <person name="Kojima H."/>
            <person name="Fukui M."/>
        </authorList>
    </citation>
    <scope>NUCLEOTIDE SEQUENCE [LARGE SCALE GENOMIC DNA]</scope>
    <source>
        <strain evidence="9">Pf12B</strain>
    </source>
</reference>
<accession>A0A194AFH3</accession>
<evidence type="ECO:0000259" key="7">
    <source>
        <dbReference type="PROSITE" id="PS51387"/>
    </source>
</evidence>
<sequence length="1184" mass="131491">MPQRGPHISLAPERLVKRVLGIPLEEFQTWPEYLQELALSLAEELFMIRYNPFIPAENVHASVMDRLKREKGALSPEYFHDLSTCLQGYWDRFDQDRKFTAKLLKRMSSILSRDQISTSPHTLVECSTDATDLRMELPAMVVFPETTEQIQKIVRLANELGFAIVPRGGGSGLTGGAVPAKWRTVVLSMTRFNKILSVDTEKKCICAQTGVLTLHAGQEAAKHGMLFTVDPASKAASSLGGNLSENAGGPFAFEYGTTIDNVLSYTMVTPSGECIRIRRKNHPGHKIFPHETAIFEIRDERDEIRETISLRGDKIRAAGLGKDVTNKYLGGLPGIQKEGVDGIITEACFTLHPQQDHFRVLCLEFFGSSMRNASLVIQSVVALRDTIRKEGDKVKISAMEEFGTKYVQAIDYRKKSSRFEGAPISVLIIQLDSDDEAALDKAMQEIVHITDPFDNVDIFVARDEKEAERFWHDRHQLSAISKRTSGFKINEDVVLPLAVIPEFSDYIEEINLHYLARAYRKALQQVTTLEGVEVDDGFIQMELGVTTDILKEKTTTADISEQELELQVFYFFQHLKNKYTQIQDKLDRIFEDMTGTRIIVANHMHAGDGNCHVNLPVNSNDPQMLALAEEAVVKVTRKVIELGGVVSGEHGIGITKIPFLQEEKIIALKGYKRKVDPNNVFNPGKLTQRELVVLPYTFSFNRLIKDINKTAIPGKDRLISLLVDIQTCTRCGKCKQVCPMFQPEAGLLFHPRNKNIALGALIEAIYYSQLHTGEPDKKLLDQLRQIMDHCTACGKCTAVCPVKIHTSDVTLHMRAYLNEKGAGGHPFKAQVLTLLSKNPQKVLPMAARAVSVGQAIQNKVVNRIPDAWKQRMANPLFTGKGPKLDFTNLAQELGLKKGTIFLPHANSSQPLETVFYFPGCGAGLFYPSIAVAGTYLLLKAGVGVALPPVHLCCGYPLLAAGHKEEAQKMGRENREVIHKTMARLADMGHACTFFLTSCGTCREGTQEYRLRPGEGKSISHLDVVQFLMERLEGPDTTRDQGSLIYHAACHPEWMGMDPAKAGTIYAKALATQAGCTVRISPGCCGESGMGAMTSPAIYNKIRSKKQRQLNQDLKGYPANGPVVVGCPSCKIGIKRSLIQMHRENEVLHTLEYLAQLHGGTHWKKEFLKALARAKVINGARVLQA</sequence>
<dbReference type="InterPro" id="IPR004017">
    <property type="entry name" value="Cys_rich_dom"/>
</dbReference>
<dbReference type="Gene3D" id="1.10.1060.10">
    <property type="entry name" value="Alpha-helical ferredoxin"/>
    <property type="match status" value="1"/>
</dbReference>
<dbReference type="InterPro" id="IPR004113">
    <property type="entry name" value="FAD-bd_oxidored_4_C"/>
</dbReference>
<keyword evidence="2" id="KW-0479">Metal-binding</keyword>
<dbReference type="AlphaFoldDB" id="A0A194AFH3"/>
<dbReference type="Pfam" id="PF13183">
    <property type="entry name" value="Fer4_8"/>
    <property type="match status" value="1"/>
</dbReference>
<keyword evidence="1" id="KW-0285">Flavoprotein</keyword>
<evidence type="ECO:0000256" key="1">
    <source>
        <dbReference type="ARBA" id="ARBA00022630"/>
    </source>
</evidence>
<proteinExistence type="predicted"/>
<dbReference type="Gene3D" id="3.30.465.10">
    <property type="match status" value="1"/>
</dbReference>
<keyword evidence="4" id="KW-0408">Iron</keyword>
<evidence type="ECO:0000313" key="9">
    <source>
        <dbReference type="Proteomes" id="UP000095200"/>
    </source>
</evidence>
<dbReference type="SUPFAM" id="SSF56176">
    <property type="entry name" value="FAD-binding/transporter-associated domain-like"/>
    <property type="match status" value="1"/>
</dbReference>
<evidence type="ECO:0000313" key="8">
    <source>
        <dbReference type="EMBL" id="GAU08083.1"/>
    </source>
</evidence>
<dbReference type="InterPro" id="IPR051914">
    <property type="entry name" value="FAD-linked_OxidoTrans_Type4"/>
</dbReference>
<dbReference type="Pfam" id="PF02754">
    <property type="entry name" value="CCG"/>
    <property type="match status" value="2"/>
</dbReference>
<dbReference type="OrthoDB" id="9811557at2"/>
<dbReference type="InterPro" id="IPR036318">
    <property type="entry name" value="FAD-bd_PCMH-like_sf"/>
</dbReference>
<organism evidence="8 9">
    <name type="scientific">Desulfoplanes formicivorans</name>
    <dbReference type="NCBI Taxonomy" id="1592317"/>
    <lineage>
        <taxon>Bacteria</taxon>
        <taxon>Pseudomonadati</taxon>
        <taxon>Thermodesulfobacteriota</taxon>
        <taxon>Desulfovibrionia</taxon>
        <taxon>Desulfovibrionales</taxon>
        <taxon>Desulfoplanaceae</taxon>
        <taxon>Desulfoplanes</taxon>
    </lineage>
</organism>
<keyword evidence="5" id="KW-0411">Iron-sulfur</keyword>
<feature type="domain" description="FAD-binding PCMH-type" evidence="7">
    <location>
        <begin position="134"/>
        <end position="354"/>
    </location>
</feature>
<dbReference type="PROSITE" id="PS51387">
    <property type="entry name" value="FAD_PCMH"/>
    <property type="match status" value="1"/>
</dbReference>
<dbReference type="STRING" id="1592317.DPF_0784"/>
<feature type="domain" description="4Fe-4S ferredoxin-type" evidence="6">
    <location>
        <begin position="781"/>
        <end position="810"/>
    </location>
</feature>
<dbReference type="InterPro" id="IPR009051">
    <property type="entry name" value="Helical_ferredxn"/>
</dbReference>
<dbReference type="GO" id="GO:0046872">
    <property type="term" value="F:metal ion binding"/>
    <property type="evidence" value="ECO:0007669"/>
    <property type="project" value="UniProtKB-KW"/>
</dbReference>
<dbReference type="Pfam" id="PF01565">
    <property type="entry name" value="FAD_binding_4"/>
    <property type="match status" value="1"/>
</dbReference>
<dbReference type="Pfam" id="PF02913">
    <property type="entry name" value="FAD-oxidase_C"/>
    <property type="match status" value="2"/>
</dbReference>
<comment type="caution">
    <text evidence="8">The sequence shown here is derived from an EMBL/GenBank/DDBJ whole genome shotgun (WGS) entry which is preliminary data.</text>
</comment>
<keyword evidence="3" id="KW-0274">FAD</keyword>
<dbReference type="GO" id="GO:0071949">
    <property type="term" value="F:FAD binding"/>
    <property type="evidence" value="ECO:0007669"/>
    <property type="project" value="InterPro"/>
</dbReference>
<evidence type="ECO:0000256" key="4">
    <source>
        <dbReference type="ARBA" id="ARBA00023004"/>
    </source>
</evidence>
<dbReference type="SUPFAM" id="SSF46548">
    <property type="entry name" value="alpha-helical ferredoxin"/>
    <property type="match status" value="1"/>
</dbReference>
<dbReference type="InterPro" id="IPR017900">
    <property type="entry name" value="4Fe4S_Fe_S_CS"/>
</dbReference>
<dbReference type="SUPFAM" id="SSF55103">
    <property type="entry name" value="FAD-linked oxidases, C-terminal domain"/>
    <property type="match status" value="1"/>
</dbReference>
<dbReference type="InterPro" id="IPR006094">
    <property type="entry name" value="Oxid_FAD_bind_N"/>
</dbReference>
<dbReference type="InterPro" id="IPR016169">
    <property type="entry name" value="FAD-bd_PCMH_sub2"/>
</dbReference>
<name>A0A194AFH3_9BACT</name>
<dbReference type="PROSITE" id="PS51379">
    <property type="entry name" value="4FE4S_FER_2"/>
    <property type="match status" value="2"/>
</dbReference>
<dbReference type="EMBL" id="BDFE01000009">
    <property type="protein sequence ID" value="GAU08083.1"/>
    <property type="molecule type" value="Genomic_DNA"/>
</dbReference>
<dbReference type="Proteomes" id="UP000095200">
    <property type="component" value="Unassembled WGS sequence"/>
</dbReference>
<dbReference type="InterPro" id="IPR016164">
    <property type="entry name" value="FAD-linked_Oxase-like_C"/>
</dbReference>
<feature type="domain" description="4Fe-4S ferredoxin-type" evidence="6">
    <location>
        <begin position="719"/>
        <end position="739"/>
    </location>
</feature>
<dbReference type="GO" id="GO:0051536">
    <property type="term" value="F:iron-sulfur cluster binding"/>
    <property type="evidence" value="ECO:0007669"/>
    <property type="project" value="UniProtKB-KW"/>
</dbReference>
<dbReference type="RefSeq" id="WP_069857587.1">
    <property type="nucleotide sequence ID" value="NZ_BDFE01000009.1"/>
</dbReference>
<gene>
    <name evidence="8" type="ORF">DPF_0784</name>
</gene>
<evidence type="ECO:0000259" key="6">
    <source>
        <dbReference type="PROSITE" id="PS51379"/>
    </source>
</evidence>
<keyword evidence="9" id="KW-1185">Reference proteome</keyword>
<evidence type="ECO:0000256" key="3">
    <source>
        <dbReference type="ARBA" id="ARBA00022827"/>
    </source>
</evidence>
<evidence type="ECO:0000256" key="5">
    <source>
        <dbReference type="ARBA" id="ARBA00023014"/>
    </source>
</evidence>
<dbReference type="GO" id="GO:0016491">
    <property type="term" value="F:oxidoreductase activity"/>
    <property type="evidence" value="ECO:0007669"/>
    <property type="project" value="UniProtKB-ARBA"/>
</dbReference>